<accession>A0A5C5X8M4</accession>
<keyword evidence="3" id="KW-0269">Exonuclease</keyword>
<keyword evidence="1" id="KW-0472">Membrane</keyword>
<keyword evidence="3" id="KW-0255">Endonuclease</keyword>
<dbReference type="AlphaFoldDB" id="A0A5C5X8M4"/>
<feature type="transmembrane region" description="Helical" evidence="1">
    <location>
        <begin position="20"/>
        <end position="41"/>
    </location>
</feature>
<gene>
    <name evidence="3" type="ORF">Pan54_01930</name>
</gene>
<keyword evidence="1" id="KW-1133">Transmembrane helix</keyword>
<dbReference type="OrthoDB" id="214482at2"/>
<dbReference type="EMBL" id="SJPG01000001">
    <property type="protein sequence ID" value="TWT59487.1"/>
    <property type="molecule type" value="Genomic_DNA"/>
</dbReference>
<keyword evidence="1" id="KW-0812">Transmembrane</keyword>
<evidence type="ECO:0000256" key="1">
    <source>
        <dbReference type="SAM" id="Phobius"/>
    </source>
</evidence>
<dbReference type="GO" id="GO:0004527">
    <property type="term" value="F:exonuclease activity"/>
    <property type="evidence" value="ECO:0007669"/>
    <property type="project" value="UniProtKB-KW"/>
</dbReference>
<reference evidence="3 4" key="1">
    <citation type="submission" date="2019-02" db="EMBL/GenBank/DDBJ databases">
        <title>Deep-cultivation of Planctomycetes and their phenomic and genomic characterization uncovers novel biology.</title>
        <authorList>
            <person name="Wiegand S."/>
            <person name="Jogler M."/>
            <person name="Boedeker C."/>
            <person name="Pinto D."/>
            <person name="Vollmers J."/>
            <person name="Rivas-Marin E."/>
            <person name="Kohn T."/>
            <person name="Peeters S.H."/>
            <person name="Heuer A."/>
            <person name="Rast P."/>
            <person name="Oberbeckmann S."/>
            <person name="Bunk B."/>
            <person name="Jeske O."/>
            <person name="Meyerdierks A."/>
            <person name="Storesund J.E."/>
            <person name="Kallscheuer N."/>
            <person name="Luecker S."/>
            <person name="Lage O.M."/>
            <person name="Pohl T."/>
            <person name="Merkel B.J."/>
            <person name="Hornburger P."/>
            <person name="Mueller R.-W."/>
            <person name="Bruemmer F."/>
            <person name="Labrenz M."/>
            <person name="Spormann A.M."/>
            <person name="Op Den Camp H."/>
            <person name="Overmann J."/>
            <person name="Amann R."/>
            <person name="Jetten M.S.M."/>
            <person name="Mascher T."/>
            <person name="Medema M.H."/>
            <person name="Devos D.P."/>
            <person name="Kaster A.-K."/>
            <person name="Ovreas L."/>
            <person name="Rohde M."/>
            <person name="Galperin M.Y."/>
            <person name="Jogler C."/>
        </authorList>
    </citation>
    <scope>NUCLEOTIDE SEQUENCE [LARGE SCALE GENOMIC DNA]</scope>
    <source>
        <strain evidence="3 4">Pan54</strain>
    </source>
</reference>
<evidence type="ECO:0000259" key="2">
    <source>
        <dbReference type="Pfam" id="PF03372"/>
    </source>
</evidence>
<dbReference type="Gene3D" id="3.60.10.10">
    <property type="entry name" value="Endonuclease/exonuclease/phosphatase"/>
    <property type="match status" value="1"/>
</dbReference>
<sequence>MNQSSEHSSDDKVFHSRKRFMIPVCLLSSLIIISLTIIYSIRPDSFMAITVYPIWVWTIPCLITLLLYGTIFTRQYFWIMVPFLALTYLISDTPIALIRGLYQNRPPVTRAASSQSLRVITLNCHDSAGAILALAKYEPDIILIQETVSRDSLDKLRIKIFSEAGFSAWDPDVAILSKYPLEEIPAPFDFTGYCLPAKSRIPTESGTVELLLVPVHLYAPPFRLDLWNPECWQAYSQHRKLQRSQLNSVLKELPSHSLGSEVLIAGDFNAPPGDAIFSPLSSGMQDAFEEVGVGWGCTIANQLPLIRIDQCWSTPALKPIHCQAIPSEGSDHRAVLVDYKIDESD</sequence>
<dbReference type="InterPro" id="IPR036691">
    <property type="entry name" value="Endo/exonu/phosph_ase_sf"/>
</dbReference>
<comment type="caution">
    <text evidence="3">The sequence shown here is derived from an EMBL/GenBank/DDBJ whole genome shotgun (WGS) entry which is preliminary data.</text>
</comment>
<keyword evidence="3" id="KW-0540">Nuclease</keyword>
<dbReference type="SUPFAM" id="SSF56219">
    <property type="entry name" value="DNase I-like"/>
    <property type="match status" value="1"/>
</dbReference>
<keyword evidence="3" id="KW-0378">Hydrolase</keyword>
<feature type="transmembrane region" description="Helical" evidence="1">
    <location>
        <begin position="47"/>
        <end position="69"/>
    </location>
</feature>
<organism evidence="3 4">
    <name type="scientific">Rubinisphaera italica</name>
    <dbReference type="NCBI Taxonomy" id="2527969"/>
    <lineage>
        <taxon>Bacteria</taxon>
        <taxon>Pseudomonadati</taxon>
        <taxon>Planctomycetota</taxon>
        <taxon>Planctomycetia</taxon>
        <taxon>Planctomycetales</taxon>
        <taxon>Planctomycetaceae</taxon>
        <taxon>Rubinisphaera</taxon>
    </lineage>
</organism>
<evidence type="ECO:0000313" key="3">
    <source>
        <dbReference type="EMBL" id="TWT59487.1"/>
    </source>
</evidence>
<dbReference type="Proteomes" id="UP000316095">
    <property type="component" value="Unassembled WGS sequence"/>
</dbReference>
<feature type="transmembrane region" description="Helical" evidence="1">
    <location>
        <begin position="76"/>
        <end position="102"/>
    </location>
</feature>
<dbReference type="InterPro" id="IPR005135">
    <property type="entry name" value="Endo/exonuclease/phosphatase"/>
</dbReference>
<proteinExistence type="predicted"/>
<dbReference type="GO" id="GO:0004519">
    <property type="term" value="F:endonuclease activity"/>
    <property type="evidence" value="ECO:0007669"/>
    <property type="project" value="UniProtKB-KW"/>
</dbReference>
<evidence type="ECO:0000313" key="4">
    <source>
        <dbReference type="Proteomes" id="UP000316095"/>
    </source>
</evidence>
<name>A0A5C5X8M4_9PLAN</name>
<dbReference type="Pfam" id="PF03372">
    <property type="entry name" value="Exo_endo_phos"/>
    <property type="match status" value="1"/>
</dbReference>
<protein>
    <submittedName>
        <fullName evidence="3">Endonuclease/Exonuclease/phosphatase family protein</fullName>
    </submittedName>
</protein>
<keyword evidence="4" id="KW-1185">Reference proteome</keyword>
<feature type="domain" description="Endonuclease/exonuclease/phosphatase" evidence="2">
    <location>
        <begin position="133"/>
        <end position="332"/>
    </location>
</feature>